<evidence type="ECO:0000313" key="4">
    <source>
        <dbReference type="Proteomes" id="UP000053593"/>
    </source>
</evidence>
<evidence type="ECO:0000313" key="3">
    <source>
        <dbReference type="EMBL" id="KIK52637.1"/>
    </source>
</evidence>
<name>A0A0D0C485_9AGAR</name>
<dbReference type="InterPro" id="IPR027417">
    <property type="entry name" value="P-loop_NTPase"/>
</dbReference>
<evidence type="ECO:0000256" key="1">
    <source>
        <dbReference type="ARBA" id="ARBA00022737"/>
    </source>
</evidence>
<sequence>SVHWFCGPAGAGKSAIAQTLAKTYAKNGTLAGFFFFWRTDPSRNNLRQLFSTIAFQLANSIRSCVLRSVISSVVLKDPIILASSIETQFDKLIFGPSK</sequence>
<keyword evidence="4" id="KW-1185">Reference proteome</keyword>
<dbReference type="Pfam" id="PF24883">
    <property type="entry name" value="NPHP3_N"/>
    <property type="match status" value="1"/>
</dbReference>
<protein>
    <submittedName>
        <fullName evidence="3">Unplaced genomic scaffold GYMLUscaffold_91, whole genome shotgun sequence</fullName>
    </submittedName>
</protein>
<dbReference type="SUPFAM" id="SSF52540">
    <property type="entry name" value="P-loop containing nucleoside triphosphate hydrolases"/>
    <property type="match status" value="1"/>
</dbReference>
<reference evidence="3 4" key="1">
    <citation type="submission" date="2014-04" db="EMBL/GenBank/DDBJ databases">
        <title>Evolutionary Origins and Diversification of the Mycorrhizal Mutualists.</title>
        <authorList>
            <consortium name="DOE Joint Genome Institute"/>
            <consortium name="Mycorrhizal Genomics Consortium"/>
            <person name="Kohler A."/>
            <person name="Kuo A."/>
            <person name="Nagy L.G."/>
            <person name="Floudas D."/>
            <person name="Copeland A."/>
            <person name="Barry K.W."/>
            <person name="Cichocki N."/>
            <person name="Veneault-Fourrey C."/>
            <person name="LaButti K."/>
            <person name="Lindquist E.A."/>
            <person name="Lipzen A."/>
            <person name="Lundell T."/>
            <person name="Morin E."/>
            <person name="Murat C."/>
            <person name="Riley R."/>
            <person name="Ohm R."/>
            <person name="Sun H."/>
            <person name="Tunlid A."/>
            <person name="Henrissat B."/>
            <person name="Grigoriev I.V."/>
            <person name="Hibbett D.S."/>
            <person name="Martin F."/>
        </authorList>
    </citation>
    <scope>NUCLEOTIDE SEQUENCE [LARGE SCALE GENOMIC DNA]</scope>
    <source>
        <strain evidence="3 4">FD-317 M1</strain>
    </source>
</reference>
<dbReference type="InterPro" id="IPR056884">
    <property type="entry name" value="NPHP3-like_N"/>
</dbReference>
<feature type="non-terminal residue" evidence="3">
    <location>
        <position position="1"/>
    </location>
</feature>
<proteinExistence type="predicted"/>
<dbReference type="AlphaFoldDB" id="A0A0D0C485"/>
<feature type="domain" description="Nephrocystin 3-like N-terminal" evidence="2">
    <location>
        <begin position="2"/>
        <end position="92"/>
    </location>
</feature>
<dbReference type="OrthoDB" id="2928561at2759"/>
<organism evidence="3 4">
    <name type="scientific">Collybiopsis luxurians FD-317 M1</name>
    <dbReference type="NCBI Taxonomy" id="944289"/>
    <lineage>
        <taxon>Eukaryota</taxon>
        <taxon>Fungi</taxon>
        <taxon>Dikarya</taxon>
        <taxon>Basidiomycota</taxon>
        <taxon>Agaricomycotina</taxon>
        <taxon>Agaricomycetes</taxon>
        <taxon>Agaricomycetidae</taxon>
        <taxon>Agaricales</taxon>
        <taxon>Marasmiineae</taxon>
        <taxon>Omphalotaceae</taxon>
        <taxon>Collybiopsis</taxon>
        <taxon>Collybiopsis luxurians</taxon>
    </lineage>
</organism>
<evidence type="ECO:0000259" key="2">
    <source>
        <dbReference type="Pfam" id="PF24883"/>
    </source>
</evidence>
<dbReference type="Proteomes" id="UP000053593">
    <property type="component" value="Unassembled WGS sequence"/>
</dbReference>
<dbReference type="HOGENOM" id="CLU_000288_6_8_1"/>
<keyword evidence="1" id="KW-0677">Repeat</keyword>
<dbReference type="EMBL" id="KN834839">
    <property type="protein sequence ID" value="KIK52637.1"/>
    <property type="molecule type" value="Genomic_DNA"/>
</dbReference>
<accession>A0A0D0C485</accession>
<gene>
    <name evidence="3" type="ORF">GYMLUDRAFT_179917</name>
</gene>